<protein>
    <submittedName>
        <fullName evidence="2">Uncharacterized protein</fullName>
    </submittedName>
</protein>
<feature type="compositionally biased region" description="Polar residues" evidence="1">
    <location>
        <begin position="54"/>
        <end position="67"/>
    </location>
</feature>
<organism evidence="2 3">
    <name type="scientific">Pisum sativum</name>
    <name type="common">Garden pea</name>
    <name type="synonym">Lathyrus oleraceus</name>
    <dbReference type="NCBI Taxonomy" id="3888"/>
    <lineage>
        <taxon>Eukaryota</taxon>
        <taxon>Viridiplantae</taxon>
        <taxon>Streptophyta</taxon>
        <taxon>Embryophyta</taxon>
        <taxon>Tracheophyta</taxon>
        <taxon>Spermatophyta</taxon>
        <taxon>Magnoliopsida</taxon>
        <taxon>eudicotyledons</taxon>
        <taxon>Gunneridae</taxon>
        <taxon>Pentapetalae</taxon>
        <taxon>rosids</taxon>
        <taxon>fabids</taxon>
        <taxon>Fabales</taxon>
        <taxon>Fabaceae</taxon>
        <taxon>Papilionoideae</taxon>
        <taxon>50 kb inversion clade</taxon>
        <taxon>NPAAA clade</taxon>
        <taxon>Hologalegina</taxon>
        <taxon>IRL clade</taxon>
        <taxon>Fabeae</taxon>
        <taxon>Lathyrus</taxon>
    </lineage>
</organism>
<proteinExistence type="predicted"/>
<accession>A0A9D4X6E3</accession>
<evidence type="ECO:0000313" key="2">
    <source>
        <dbReference type="EMBL" id="KAI5413071.1"/>
    </source>
</evidence>
<dbReference type="EMBL" id="JAMSHJ010000005">
    <property type="protein sequence ID" value="KAI5413071.1"/>
    <property type="molecule type" value="Genomic_DNA"/>
</dbReference>
<reference evidence="2 3" key="1">
    <citation type="journal article" date="2022" name="Nat. Genet.">
        <title>Improved pea reference genome and pan-genome highlight genomic features and evolutionary characteristics.</title>
        <authorList>
            <person name="Yang T."/>
            <person name="Liu R."/>
            <person name="Luo Y."/>
            <person name="Hu S."/>
            <person name="Wang D."/>
            <person name="Wang C."/>
            <person name="Pandey M.K."/>
            <person name="Ge S."/>
            <person name="Xu Q."/>
            <person name="Li N."/>
            <person name="Li G."/>
            <person name="Huang Y."/>
            <person name="Saxena R.K."/>
            <person name="Ji Y."/>
            <person name="Li M."/>
            <person name="Yan X."/>
            <person name="He Y."/>
            <person name="Liu Y."/>
            <person name="Wang X."/>
            <person name="Xiang C."/>
            <person name="Varshney R.K."/>
            <person name="Ding H."/>
            <person name="Gao S."/>
            <person name="Zong X."/>
        </authorList>
    </citation>
    <scope>NUCLEOTIDE SEQUENCE [LARGE SCALE GENOMIC DNA]</scope>
    <source>
        <strain evidence="2 3">cv. Zhongwan 6</strain>
    </source>
</reference>
<keyword evidence="3" id="KW-1185">Reference proteome</keyword>
<comment type="caution">
    <text evidence="2">The sequence shown here is derived from an EMBL/GenBank/DDBJ whole genome shotgun (WGS) entry which is preliminary data.</text>
</comment>
<evidence type="ECO:0000313" key="3">
    <source>
        <dbReference type="Proteomes" id="UP001058974"/>
    </source>
</evidence>
<name>A0A9D4X6E3_PEA</name>
<gene>
    <name evidence="2" type="ORF">KIW84_057626</name>
</gene>
<feature type="region of interest" description="Disordered" evidence="1">
    <location>
        <begin position="37"/>
        <end position="69"/>
    </location>
</feature>
<sequence>MDHYQGVQYNFEGIIDVEIHSNFSSFRRYSLENNFESASDKKKSVTTKDPNPRNKGTASSSGVQQGKTPVHRSFGTVLNMSSTIHPQTDGQTELPMVLGVSVTTENMVGDMIAVKEAVKAKLKAIGQNNKAASYKHMRVKKFNVGDDVMVFLCKEKYPVDLSLAVTNLYFHSRFSARYP</sequence>
<dbReference type="Proteomes" id="UP001058974">
    <property type="component" value="Chromosome 5"/>
</dbReference>
<evidence type="ECO:0000256" key="1">
    <source>
        <dbReference type="SAM" id="MobiDB-lite"/>
    </source>
</evidence>
<dbReference type="AlphaFoldDB" id="A0A9D4X6E3"/>
<dbReference type="Gramene" id="Psat05G0762600-T1">
    <property type="protein sequence ID" value="KAI5413071.1"/>
    <property type="gene ID" value="KIW84_057626"/>
</dbReference>